<sequence length="37" mass="3775">MDAADVVAIIVGVGLLVVVGLAGLGYFLRRDTTKGTN</sequence>
<dbReference type="VEuPathDB" id="TrichDB:TVAGG3_0273860"/>
<keyword evidence="1" id="KW-1133">Transmembrane helix</keyword>
<reference evidence="2" key="2">
    <citation type="journal article" date="2007" name="Science">
        <title>Draft genome sequence of the sexually transmitted pathogen Trichomonas vaginalis.</title>
        <authorList>
            <person name="Carlton J.M."/>
            <person name="Hirt R.P."/>
            <person name="Silva J.C."/>
            <person name="Delcher A.L."/>
            <person name="Schatz M."/>
            <person name="Zhao Q."/>
            <person name="Wortman J.R."/>
            <person name="Bidwell S.L."/>
            <person name="Alsmark U.C.M."/>
            <person name="Besteiro S."/>
            <person name="Sicheritz-Ponten T."/>
            <person name="Noel C.J."/>
            <person name="Dacks J.B."/>
            <person name="Foster P.G."/>
            <person name="Simillion C."/>
            <person name="Van de Peer Y."/>
            <person name="Miranda-Saavedra D."/>
            <person name="Barton G.J."/>
            <person name="Westrop G.D."/>
            <person name="Mueller S."/>
            <person name="Dessi D."/>
            <person name="Fiori P.L."/>
            <person name="Ren Q."/>
            <person name="Paulsen I."/>
            <person name="Zhang H."/>
            <person name="Bastida-Corcuera F.D."/>
            <person name="Simoes-Barbosa A."/>
            <person name="Brown M.T."/>
            <person name="Hayes R.D."/>
            <person name="Mukherjee M."/>
            <person name="Okumura C.Y."/>
            <person name="Schneider R."/>
            <person name="Smith A.J."/>
            <person name="Vanacova S."/>
            <person name="Villalvazo M."/>
            <person name="Haas B.J."/>
            <person name="Pertea M."/>
            <person name="Feldblyum T.V."/>
            <person name="Utterback T.R."/>
            <person name="Shu C.L."/>
            <person name="Osoegawa K."/>
            <person name="de Jong P.J."/>
            <person name="Hrdy I."/>
            <person name="Horvathova L."/>
            <person name="Zubacova Z."/>
            <person name="Dolezal P."/>
            <person name="Malik S.B."/>
            <person name="Logsdon J.M. Jr."/>
            <person name="Henze K."/>
            <person name="Gupta A."/>
            <person name="Wang C.C."/>
            <person name="Dunne R.L."/>
            <person name="Upcroft J.A."/>
            <person name="Upcroft P."/>
            <person name="White O."/>
            <person name="Salzberg S.L."/>
            <person name="Tang P."/>
            <person name="Chiu C.-H."/>
            <person name="Lee Y.-S."/>
            <person name="Embley T.M."/>
            <person name="Coombs G.H."/>
            <person name="Mottram J.C."/>
            <person name="Tachezy J."/>
            <person name="Fraser-Liggett C.M."/>
            <person name="Johnson P.J."/>
        </authorList>
    </citation>
    <scope>NUCLEOTIDE SEQUENCE [LARGE SCALE GENOMIC DNA]</scope>
    <source>
        <strain evidence="2">G3</strain>
    </source>
</reference>
<reference evidence="2" key="1">
    <citation type="submission" date="2006-10" db="EMBL/GenBank/DDBJ databases">
        <authorList>
            <person name="Amadeo P."/>
            <person name="Zhao Q."/>
            <person name="Wortman J."/>
            <person name="Fraser-Liggett C."/>
            <person name="Carlton J."/>
        </authorList>
    </citation>
    <scope>NUCLEOTIDE SEQUENCE</scope>
    <source>
        <strain evidence="2">G3</strain>
    </source>
</reference>
<accession>A2DL42</accession>
<keyword evidence="1" id="KW-0812">Transmembrane</keyword>
<gene>
    <name evidence="2" type="ORF">TVAG_294840</name>
</gene>
<feature type="transmembrane region" description="Helical" evidence="1">
    <location>
        <begin position="6"/>
        <end position="28"/>
    </location>
</feature>
<organism evidence="2 3">
    <name type="scientific">Trichomonas vaginalis (strain ATCC PRA-98 / G3)</name>
    <dbReference type="NCBI Taxonomy" id="412133"/>
    <lineage>
        <taxon>Eukaryota</taxon>
        <taxon>Metamonada</taxon>
        <taxon>Parabasalia</taxon>
        <taxon>Trichomonadida</taxon>
        <taxon>Trichomonadidae</taxon>
        <taxon>Trichomonas</taxon>
    </lineage>
</organism>
<dbReference type="InParanoid" id="A2DL42"/>
<dbReference type="EMBL" id="DS113214">
    <property type="protein sequence ID" value="EAY18833.1"/>
    <property type="molecule type" value="Genomic_DNA"/>
</dbReference>
<evidence type="ECO:0000313" key="2">
    <source>
        <dbReference type="EMBL" id="EAY18833.1"/>
    </source>
</evidence>
<keyword evidence="1" id="KW-0472">Membrane</keyword>
<keyword evidence="3" id="KW-1185">Reference proteome</keyword>
<protein>
    <submittedName>
        <fullName evidence="2">Uncharacterized protein</fullName>
    </submittedName>
</protein>
<dbReference type="Proteomes" id="UP000001542">
    <property type="component" value="Unassembled WGS sequence"/>
</dbReference>
<name>A2DL42_TRIV3</name>
<dbReference type="AlphaFoldDB" id="A2DL42"/>
<evidence type="ECO:0000256" key="1">
    <source>
        <dbReference type="SAM" id="Phobius"/>
    </source>
</evidence>
<dbReference type="SMR" id="A2DL42"/>
<proteinExistence type="predicted"/>
<evidence type="ECO:0000313" key="3">
    <source>
        <dbReference type="Proteomes" id="UP000001542"/>
    </source>
</evidence>